<dbReference type="InterPro" id="IPR002560">
    <property type="entry name" value="Transposase_DDE"/>
</dbReference>
<feature type="domain" description="Transposase IS204/IS1001/IS1096/IS1165 DDE" evidence="1">
    <location>
        <begin position="61"/>
        <end position="153"/>
    </location>
</feature>
<gene>
    <name evidence="2" type="ORF">KSX_78420</name>
</gene>
<sequence length="238" mass="27654">MPPQPNSAMTWVQVNRYMQTHRHPPRQRSRWSRRRYVATFAPSRALGQQAAQAVHELGLQQHPQVVVADGAHWIKKEASTHFPHAECILDWPHLWRTVRKAANAVGALTKHPQEEQARLVSQLSTWLWKGEVEKAQAQLKQRRRELADQPSQRLAALRQAIIYLDKQRDWIGSYEHWKQKGYPVGSGIIERAVSLVINRRMKRRGMRWLRAHATAVVALRVDMLNHDWQLPVPARGFP</sequence>
<proteinExistence type="predicted"/>
<dbReference type="RefSeq" id="WP_220198791.1">
    <property type="nucleotide sequence ID" value="NZ_BNJF01000006.1"/>
</dbReference>
<keyword evidence="3" id="KW-1185">Reference proteome</keyword>
<dbReference type="EMBL" id="BNJF01000006">
    <property type="protein sequence ID" value="GHO49679.1"/>
    <property type="molecule type" value="Genomic_DNA"/>
</dbReference>
<comment type="caution">
    <text evidence="2">The sequence shown here is derived from an EMBL/GenBank/DDBJ whole genome shotgun (WGS) entry which is preliminary data.</text>
</comment>
<dbReference type="AlphaFoldDB" id="A0A8J3I541"/>
<protein>
    <recommendedName>
        <fullName evidence="1">Transposase IS204/IS1001/IS1096/IS1165 DDE domain-containing protein</fullName>
    </recommendedName>
</protein>
<evidence type="ECO:0000313" key="3">
    <source>
        <dbReference type="Proteomes" id="UP000612362"/>
    </source>
</evidence>
<reference evidence="2" key="1">
    <citation type="submission" date="2020-10" db="EMBL/GenBank/DDBJ databases">
        <title>Taxonomic study of unclassified bacteria belonging to the class Ktedonobacteria.</title>
        <authorList>
            <person name="Yabe S."/>
            <person name="Wang C.M."/>
            <person name="Zheng Y."/>
            <person name="Sakai Y."/>
            <person name="Cavaletti L."/>
            <person name="Monciardini P."/>
            <person name="Donadio S."/>
        </authorList>
    </citation>
    <scope>NUCLEOTIDE SEQUENCE</scope>
    <source>
        <strain evidence="2">SOSP1-1</strain>
    </source>
</reference>
<organism evidence="2 3">
    <name type="scientific">Ktedonospora formicarum</name>
    <dbReference type="NCBI Taxonomy" id="2778364"/>
    <lineage>
        <taxon>Bacteria</taxon>
        <taxon>Bacillati</taxon>
        <taxon>Chloroflexota</taxon>
        <taxon>Ktedonobacteria</taxon>
        <taxon>Ktedonobacterales</taxon>
        <taxon>Ktedonobacteraceae</taxon>
        <taxon>Ktedonospora</taxon>
    </lineage>
</organism>
<dbReference type="Proteomes" id="UP000612362">
    <property type="component" value="Unassembled WGS sequence"/>
</dbReference>
<evidence type="ECO:0000259" key="1">
    <source>
        <dbReference type="Pfam" id="PF01610"/>
    </source>
</evidence>
<accession>A0A8J3I541</accession>
<name>A0A8J3I541_9CHLR</name>
<evidence type="ECO:0000313" key="2">
    <source>
        <dbReference type="EMBL" id="GHO49679.1"/>
    </source>
</evidence>
<dbReference type="Pfam" id="PF01610">
    <property type="entry name" value="DDE_Tnp_ISL3"/>
    <property type="match status" value="1"/>
</dbReference>